<proteinExistence type="predicted"/>
<evidence type="ECO:0000256" key="1">
    <source>
        <dbReference type="SAM" id="Phobius"/>
    </source>
</evidence>
<keyword evidence="1" id="KW-0812">Transmembrane</keyword>
<keyword evidence="3" id="KW-1185">Reference proteome</keyword>
<evidence type="ECO:0000313" key="3">
    <source>
        <dbReference type="Proteomes" id="UP001589589"/>
    </source>
</evidence>
<protein>
    <submittedName>
        <fullName evidence="2">Uncharacterized protein</fullName>
    </submittedName>
</protein>
<organism evidence="2 3">
    <name type="scientific">Flavobacterium branchiarum</name>
    <dbReference type="NCBI Taxonomy" id="1114870"/>
    <lineage>
        <taxon>Bacteria</taxon>
        <taxon>Pseudomonadati</taxon>
        <taxon>Bacteroidota</taxon>
        <taxon>Flavobacteriia</taxon>
        <taxon>Flavobacteriales</taxon>
        <taxon>Flavobacteriaceae</taxon>
        <taxon>Flavobacterium</taxon>
    </lineage>
</organism>
<keyword evidence="1" id="KW-0472">Membrane</keyword>
<name>A0ABV5FS18_9FLAO</name>
<accession>A0ABV5FS18</accession>
<dbReference type="EMBL" id="JBHMEX010000063">
    <property type="protein sequence ID" value="MFB9066328.1"/>
    <property type="molecule type" value="Genomic_DNA"/>
</dbReference>
<dbReference type="RefSeq" id="WP_290264536.1">
    <property type="nucleotide sequence ID" value="NZ_JAUFQQ010000003.1"/>
</dbReference>
<dbReference type="Proteomes" id="UP001589589">
    <property type="component" value="Unassembled WGS sequence"/>
</dbReference>
<reference evidence="2 3" key="1">
    <citation type="submission" date="2024-09" db="EMBL/GenBank/DDBJ databases">
        <authorList>
            <person name="Sun Q."/>
            <person name="Mori K."/>
        </authorList>
    </citation>
    <scope>NUCLEOTIDE SEQUENCE [LARGE SCALE GENOMIC DNA]</scope>
    <source>
        <strain evidence="2 3">CECT 7908</strain>
    </source>
</reference>
<keyword evidence="1" id="KW-1133">Transmembrane helix</keyword>
<gene>
    <name evidence="2" type="ORF">ACFFUQ_20105</name>
</gene>
<comment type="caution">
    <text evidence="2">The sequence shown here is derived from an EMBL/GenBank/DDBJ whole genome shotgun (WGS) entry which is preliminary data.</text>
</comment>
<sequence length="188" mass="20762">MSKSFLNNAGLPLGLRNNNPGNLRLTNIAWQGKIPNVQNTGKGYEQFVNVYFGLRAMLKDLINDIGKGKNTVKLLISEYAPKSDNNDTDAYIKSVSATLGVSPTQKLTEIDSTFLLRLSRAILKVELGKQYHSKITDADIVKAITMLGDVSTTNLKVSIDKFALAKQYILPVLITIGLFFYSYVTITI</sequence>
<evidence type="ECO:0000313" key="2">
    <source>
        <dbReference type="EMBL" id="MFB9066328.1"/>
    </source>
</evidence>
<feature type="transmembrane region" description="Helical" evidence="1">
    <location>
        <begin position="168"/>
        <end position="186"/>
    </location>
</feature>